<evidence type="ECO:0000256" key="4">
    <source>
        <dbReference type="ARBA" id="ARBA00023163"/>
    </source>
</evidence>
<dbReference type="PRINTS" id="PR00367">
    <property type="entry name" value="ETHRSPELEMNT"/>
</dbReference>
<keyword evidence="2" id="KW-0805">Transcription regulation</keyword>
<keyword evidence="9" id="KW-1185">Reference proteome</keyword>
<feature type="region of interest" description="Disordered" evidence="6">
    <location>
        <begin position="56"/>
        <end position="78"/>
    </location>
</feature>
<keyword evidence="3" id="KW-0238">DNA-binding</keyword>
<dbReference type="SUPFAM" id="SSF54171">
    <property type="entry name" value="DNA-binding domain"/>
    <property type="match status" value="1"/>
</dbReference>
<dbReference type="EMBL" id="OZ023708">
    <property type="protein sequence ID" value="CAK9879508.1"/>
    <property type="molecule type" value="Genomic_DNA"/>
</dbReference>
<evidence type="ECO:0000313" key="8">
    <source>
        <dbReference type="EMBL" id="CAK9879508.1"/>
    </source>
</evidence>
<dbReference type="PANTHER" id="PTHR31190:SF287">
    <property type="entry name" value="DEVELOPMENT RELATED ERF PROTEIN"/>
    <property type="match status" value="1"/>
</dbReference>
<dbReference type="InterPro" id="IPR016177">
    <property type="entry name" value="DNA-bd_dom_sf"/>
</dbReference>
<evidence type="ECO:0000256" key="3">
    <source>
        <dbReference type="ARBA" id="ARBA00023125"/>
    </source>
</evidence>
<comment type="subcellular location">
    <subcellularLocation>
        <location evidence="1">Nucleus</location>
    </subcellularLocation>
</comment>
<evidence type="ECO:0000256" key="2">
    <source>
        <dbReference type="ARBA" id="ARBA00023015"/>
    </source>
</evidence>
<dbReference type="InterPro" id="IPR036955">
    <property type="entry name" value="AP2/ERF_dom_sf"/>
</dbReference>
<feature type="domain" description="AP2/ERF" evidence="7">
    <location>
        <begin position="101"/>
        <end position="159"/>
    </location>
</feature>
<dbReference type="PROSITE" id="PS51032">
    <property type="entry name" value="AP2_ERF"/>
    <property type="match status" value="1"/>
</dbReference>
<gene>
    <name evidence="8" type="ORF">CSSPJE1EN2_LOCUS21022</name>
</gene>
<protein>
    <recommendedName>
        <fullName evidence="7">AP2/ERF domain-containing protein</fullName>
    </recommendedName>
</protein>
<dbReference type="PANTHER" id="PTHR31190">
    <property type="entry name" value="DNA-BINDING DOMAIN"/>
    <property type="match status" value="1"/>
</dbReference>
<dbReference type="Proteomes" id="UP001497522">
    <property type="component" value="Chromosome 7"/>
</dbReference>
<dbReference type="InterPro" id="IPR044808">
    <property type="entry name" value="ERF_plant"/>
</dbReference>
<sequence>MSAAHHLLSIPPFPISCYFAMDQEHDLKHPGTVDLISTNKKTNKLPSFISSGANEDVKKNSCLQQQQQQTAAGNHENHRTSTMMMEMARPKVQQKAWMRKHYRGVRHRPWGKFAAEIRDPARNGARVWLGTFATAEEAALAYDSAALQMRGHRAIVNFPLKASLPSSGPSTVAKPLVRKNSSKTKICQNFFKTTSVRNPPKQICQKSSKAKSQNSVEWQDMGIDYLEQLLSSSEAEIDPRPD</sequence>
<keyword evidence="4" id="KW-0804">Transcription</keyword>
<dbReference type="Gene3D" id="3.30.730.10">
    <property type="entry name" value="AP2/ERF domain"/>
    <property type="match status" value="1"/>
</dbReference>
<evidence type="ECO:0000259" key="7">
    <source>
        <dbReference type="PROSITE" id="PS51032"/>
    </source>
</evidence>
<evidence type="ECO:0000256" key="6">
    <source>
        <dbReference type="SAM" id="MobiDB-lite"/>
    </source>
</evidence>
<dbReference type="CDD" id="cd00018">
    <property type="entry name" value="AP2"/>
    <property type="match status" value="1"/>
</dbReference>
<reference evidence="8" key="1">
    <citation type="submission" date="2024-03" db="EMBL/GenBank/DDBJ databases">
        <authorList>
            <consortium name="ELIXIR-Norway"/>
            <consortium name="Elixir Norway"/>
        </authorList>
    </citation>
    <scope>NUCLEOTIDE SEQUENCE</scope>
</reference>
<keyword evidence="5" id="KW-0539">Nucleus</keyword>
<evidence type="ECO:0000256" key="5">
    <source>
        <dbReference type="ARBA" id="ARBA00023242"/>
    </source>
</evidence>
<dbReference type="Pfam" id="PF00847">
    <property type="entry name" value="AP2"/>
    <property type="match status" value="1"/>
</dbReference>
<accession>A0ABP1BT67</accession>
<name>A0ABP1BT67_9BRYO</name>
<dbReference type="SMART" id="SM00380">
    <property type="entry name" value="AP2"/>
    <property type="match status" value="1"/>
</dbReference>
<dbReference type="InterPro" id="IPR001471">
    <property type="entry name" value="AP2/ERF_dom"/>
</dbReference>
<evidence type="ECO:0000313" key="9">
    <source>
        <dbReference type="Proteomes" id="UP001497522"/>
    </source>
</evidence>
<organism evidence="8 9">
    <name type="scientific">Sphagnum jensenii</name>
    <dbReference type="NCBI Taxonomy" id="128206"/>
    <lineage>
        <taxon>Eukaryota</taxon>
        <taxon>Viridiplantae</taxon>
        <taxon>Streptophyta</taxon>
        <taxon>Embryophyta</taxon>
        <taxon>Bryophyta</taxon>
        <taxon>Sphagnophytina</taxon>
        <taxon>Sphagnopsida</taxon>
        <taxon>Sphagnales</taxon>
        <taxon>Sphagnaceae</taxon>
        <taxon>Sphagnum</taxon>
    </lineage>
</organism>
<evidence type="ECO:0000256" key="1">
    <source>
        <dbReference type="ARBA" id="ARBA00004123"/>
    </source>
</evidence>
<proteinExistence type="predicted"/>